<dbReference type="Proteomes" id="UP001497644">
    <property type="component" value="Chromosome 6"/>
</dbReference>
<name>A0AAV2P2R8_9HYME</name>
<proteinExistence type="predicted"/>
<dbReference type="AlphaFoldDB" id="A0AAV2P2R8"/>
<sequence length="654" mass="75318">MSMDNFEQQSTNGTDTIASVAIDVSSLYSALKHDHEGSNIANIITQLLHIYQPKDGIIAYECVLRKVRDLLEDCNFRKKQLLLSVIPVPDNVPDHMIKEVFHRTTGFIKLNLQENNMFQSMFNAKNKDGIMDNNISSSKQSFLYNKNASNFKSSLSEAFPFRGFPENEISTIHSHVKNADSLRHQLSNNSKNGLDRNNRHQMSFYQQYLLNKKYYIPTRIDTTNESDLWYSSSKTIYQDSCSIKTHNDSEITADLWQNKNPRQFNNVKCEYKKSEDNNAFDKDKKFGVSQIIDIGQNATTKQTIKDNIYKMDMCRDADQNIVVDADDLLATVRDKLKTSLKNFLKRAQEGTSVELSAFPRTRSYPRSSSLNLVCCTSKGQKPGMPRKVSEKNFTSSVSNSNNVNQRESNKKTKQKEFTCVSGLQTKCNSQELNRATESQLQQNNLDYMTEKKIVTLECEKNNPEESTHGCKIVESRSNDVNPENNFQANSMSQLAAYKKHYYDTLLSVQRAKVAVTNSLASSSDHLTGYDDPYYSNYIDQQQHLFHQQRHFMTRPQFLTYPAELSGLSNVHGNQYSWAKSVYKYLLLKQLRLQRQTSPLYARNQDGWIHRYIGPVYPYSFTSNESAQMKHFVRRKSLEDIVGKLKEIERNNVNN</sequence>
<organism evidence="2 3">
    <name type="scientific">Lasius platythorax</name>
    <dbReference type="NCBI Taxonomy" id="488582"/>
    <lineage>
        <taxon>Eukaryota</taxon>
        <taxon>Metazoa</taxon>
        <taxon>Ecdysozoa</taxon>
        <taxon>Arthropoda</taxon>
        <taxon>Hexapoda</taxon>
        <taxon>Insecta</taxon>
        <taxon>Pterygota</taxon>
        <taxon>Neoptera</taxon>
        <taxon>Endopterygota</taxon>
        <taxon>Hymenoptera</taxon>
        <taxon>Apocrita</taxon>
        <taxon>Aculeata</taxon>
        <taxon>Formicoidea</taxon>
        <taxon>Formicidae</taxon>
        <taxon>Formicinae</taxon>
        <taxon>Lasius</taxon>
        <taxon>Lasius</taxon>
    </lineage>
</organism>
<protein>
    <submittedName>
        <fullName evidence="2">Uncharacterized protein</fullName>
    </submittedName>
</protein>
<keyword evidence="3" id="KW-1185">Reference proteome</keyword>
<dbReference type="EMBL" id="OZ034829">
    <property type="protein sequence ID" value="CAL1686111.1"/>
    <property type="molecule type" value="Genomic_DNA"/>
</dbReference>
<feature type="compositionally biased region" description="Low complexity" evidence="1">
    <location>
        <begin position="395"/>
        <end position="404"/>
    </location>
</feature>
<evidence type="ECO:0000313" key="3">
    <source>
        <dbReference type="Proteomes" id="UP001497644"/>
    </source>
</evidence>
<accession>A0AAV2P2R8</accession>
<evidence type="ECO:0000313" key="2">
    <source>
        <dbReference type="EMBL" id="CAL1686111.1"/>
    </source>
</evidence>
<feature type="region of interest" description="Disordered" evidence="1">
    <location>
        <begin position="379"/>
        <end position="415"/>
    </location>
</feature>
<reference evidence="2" key="1">
    <citation type="submission" date="2024-04" db="EMBL/GenBank/DDBJ databases">
        <authorList>
            <consortium name="Molecular Ecology Group"/>
        </authorList>
    </citation>
    <scope>NUCLEOTIDE SEQUENCE</scope>
</reference>
<gene>
    <name evidence="2" type="ORF">LPLAT_LOCUS11477</name>
</gene>
<evidence type="ECO:0000256" key="1">
    <source>
        <dbReference type="SAM" id="MobiDB-lite"/>
    </source>
</evidence>